<evidence type="ECO:0000256" key="6">
    <source>
        <dbReference type="SAM" id="Phobius"/>
    </source>
</evidence>
<feature type="transmembrane region" description="Helical" evidence="6">
    <location>
        <begin position="115"/>
        <end position="135"/>
    </location>
</feature>
<dbReference type="PROSITE" id="PS50850">
    <property type="entry name" value="MFS"/>
    <property type="match status" value="1"/>
</dbReference>
<organism evidence="8 9">
    <name type="scientific">Coleophoma cylindrospora</name>
    <dbReference type="NCBI Taxonomy" id="1849047"/>
    <lineage>
        <taxon>Eukaryota</taxon>
        <taxon>Fungi</taxon>
        <taxon>Dikarya</taxon>
        <taxon>Ascomycota</taxon>
        <taxon>Pezizomycotina</taxon>
        <taxon>Leotiomycetes</taxon>
        <taxon>Helotiales</taxon>
        <taxon>Dermateaceae</taxon>
        <taxon>Coleophoma</taxon>
    </lineage>
</organism>
<evidence type="ECO:0000313" key="8">
    <source>
        <dbReference type="EMBL" id="RDW84288.1"/>
    </source>
</evidence>
<dbReference type="InterPro" id="IPR011701">
    <property type="entry name" value="MFS"/>
</dbReference>
<feature type="transmembrane region" description="Helical" evidence="6">
    <location>
        <begin position="211"/>
        <end position="231"/>
    </location>
</feature>
<dbReference type="GO" id="GO:0016020">
    <property type="term" value="C:membrane"/>
    <property type="evidence" value="ECO:0007669"/>
    <property type="project" value="UniProtKB-SubCell"/>
</dbReference>
<keyword evidence="5 6" id="KW-0472">Membrane</keyword>
<evidence type="ECO:0000256" key="5">
    <source>
        <dbReference type="ARBA" id="ARBA00023136"/>
    </source>
</evidence>
<feature type="transmembrane region" description="Helical" evidence="6">
    <location>
        <begin position="330"/>
        <end position="346"/>
    </location>
</feature>
<protein>
    <recommendedName>
        <fullName evidence="7">Major facilitator superfamily (MFS) profile domain-containing protein</fullName>
    </recommendedName>
</protein>
<dbReference type="GO" id="GO:0022857">
    <property type="term" value="F:transmembrane transporter activity"/>
    <property type="evidence" value="ECO:0007669"/>
    <property type="project" value="InterPro"/>
</dbReference>
<gene>
    <name evidence="8" type="ORF">BP6252_01878</name>
</gene>
<dbReference type="OrthoDB" id="2985014at2759"/>
<evidence type="ECO:0000256" key="3">
    <source>
        <dbReference type="ARBA" id="ARBA00022692"/>
    </source>
</evidence>
<keyword evidence="9" id="KW-1185">Reference proteome</keyword>
<comment type="caution">
    <text evidence="8">The sequence shown here is derived from an EMBL/GenBank/DDBJ whole genome shotgun (WGS) entry which is preliminary data.</text>
</comment>
<proteinExistence type="predicted"/>
<keyword evidence="3 6" id="KW-0812">Transmembrane</keyword>
<evidence type="ECO:0000256" key="4">
    <source>
        <dbReference type="ARBA" id="ARBA00022989"/>
    </source>
</evidence>
<dbReference type="PANTHER" id="PTHR43791">
    <property type="entry name" value="PERMEASE-RELATED"/>
    <property type="match status" value="1"/>
</dbReference>
<dbReference type="InterPro" id="IPR036259">
    <property type="entry name" value="MFS_trans_sf"/>
</dbReference>
<evidence type="ECO:0000256" key="1">
    <source>
        <dbReference type="ARBA" id="ARBA00004141"/>
    </source>
</evidence>
<feature type="transmembrane region" description="Helical" evidence="6">
    <location>
        <begin position="179"/>
        <end position="199"/>
    </location>
</feature>
<name>A0A3D8SEV6_9HELO</name>
<dbReference type="SUPFAM" id="SSF103473">
    <property type="entry name" value="MFS general substrate transporter"/>
    <property type="match status" value="1"/>
</dbReference>
<dbReference type="Pfam" id="PF07690">
    <property type="entry name" value="MFS_1"/>
    <property type="match status" value="1"/>
</dbReference>
<feature type="transmembrane region" description="Helical" evidence="6">
    <location>
        <begin position="289"/>
        <end position="309"/>
    </location>
</feature>
<evidence type="ECO:0000256" key="2">
    <source>
        <dbReference type="ARBA" id="ARBA00022448"/>
    </source>
</evidence>
<feature type="transmembrane region" description="Helical" evidence="6">
    <location>
        <begin position="416"/>
        <end position="436"/>
    </location>
</feature>
<evidence type="ECO:0000259" key="7">
    <source>
        <dbReference type="PROSITE" id="PS50850"/>
    </source>
</evidence>
<sequence length="500" mass="55622">MQSSTEPEEKIEKETTRAPTSLEIVSDEQPVIDWTESEETKVRWKLDLLMMPLLLAGFFVLQLDRSNIANALTSSIVKDLNLASSNVVSSGNQIQTAAIIAFEIPSNILLQKVGAPIWITFEIMVWGMVALFQAFMTNKSSYYATRFLLGLFESGFVPACQFMMGVFYKRDELAIRTAIFYIGNYFATGTGSLMAAGIFKLSGKYNLAGWQWLFIIDGCFTVAIGFFYLFLLPSTPSHTKPLCGMLDLFSDRERHILHNRVIIDDPKKDTPLSRISVQDVLRALSNPNLWGHLSINILALVPAGGLRLFSPSIIKALGFGTTKANALNSISSYGVIVLAVSMSYISDRTRRRGLWIAIPISYSMIFAGTLYGLPQHTAKWTRFAIFTLLTAGNSVSQGINDSWMSINARTPQERSIGLAMAVMGANIGGLAGQSLFQTSDAPRYNQSFLAILCLYSASLVFVLAQIWSYWFQNKNLATGEESRRESPMELEGRLGWRYEI</sequence>
<comment type="subcellular location">
    <subcellularLocation>
        <location evidence="1">Membrane</location>
        <topology evidence="1">Multi-pass membrane protein</topology>
    </subcellularLocation>
</comment>
<dbReference type="PANTHER" id="PTHR43791:SF32">
    <property type="entry name" value="MAJOR FACILITATOR SUPERFAMILY (MFS) PROFILE DOMAIN-CONTAINING PROTEIN"/>
    <property type="match status" value="1"/>
</dbReference>
<accession>A0A3D8SEV6</accession>
<feature type="transmembrane region" description="Helical" evidence="6">
    <location>
        <begin position="448"/>
        <end position="470"/>
    </location>
</feature>
<dbReference type="Gene3D" id="1.20.1250.20">
    <property type="entry name" value="MFS general substrate transporter like domains"/>
    <property type="match status" value="2"/>
</dbReference>
<reference evidence="8 9" key="1">
    <citation type="journal article" date="2018" name="IMA Fungus">
        <title>IMA Genome-F 9: Draft genome sequence of Annulohypoxylon stygium, Aspergillus mulundensis, Berkeleyomyces basicola (syn. Thielaviopsis basicola), Ceratocystis smalleyi, two Cercospora beticola strains, Coleophoma cylindrospora, Fusarium fracticaudum, Phialophora cf. hyalina, and Morchella septimelata.</title>
        <authorList>
            <person name="Wingfield B.D."/>
            <person name="Bills G.F."/>
            <person name="Dong Y."/>
            <person name="Huang W."/>
            <person name="Nel W.J."/>
            <person name="Swalarsk-Parry B.S."/>
            <person name="Vaghefi N."/>
            <person name="Wilken P.M."/>
            <person name="An Z."/>
            <person name="de Beer Z.W."/>
            <person name="De Vos L."/>
            <person name="Chen L."/>
            <person name="Duong T.A."/>
            <person name="Gao Y."/>
            <person name="Hammerbacher A."/>
            <person name="Kikkert J.R."/>
            <person name="Li Y."/>
            <person name="Li H."/>
            <person name="Li K."/>
            <person name="Li Q."/>
            <person name="Liu X."/>
            <person name="Ma X."/>
            <person name="Naidoo K."/>
            <person name="Pethybridge S.J."/>
            <person name="Sun J."/>
            <person name="Steenkamp E.T."/>
            <person name="van der Nest M.A."/>
            <person name="van Wyk S."/>
            <person name="Wingfield M.J."/>
            <person name="Xiong C."/>
            <person name="Yue Q."/>
            <person name="Zhang X."/>
        </authorList>
    </citation>
    <scope>NUCLEOTIDE SEQUENCE [LARGE SCALE GENOMIC DNA]</scope>
    <source>
        <strain evidence="8 9">BP6252</strain>
    </source>
</reference>
<dbReference type="Proteomes" id="UP000256645">
    <property type="component" value="Unassembled WGS sequence"/>
</dbReference>
<feature type="domain" description="Major facilitator superfamily (MFS) profile" evidence="7">
    <location>
        <begin position="50"/>
        <end position="476"/>
    </location>
</feature>
<feature type="transmembrane region" description="Helical" evidence="6">
    <location>
        <begin position="352"/>
        <end position="373"/>
    </location>
</feature>
<keyword evidence="4 6" id="KW-1133">Transmembrane helix</keyword>
<dbReference type="InterPro" id="IPR020846">
    <property type="entry name" value="MFS_dom"/>
</dbReference>
<keyword evidence="2" id="KW-0813">Transport</keyword>
<feature type="transmembrane region" description="Helical" evidence="6">
    <location>
        <begin position="147"/>
        <end position="167"/>
    </location>
</feature>
<evidence type="ECO:0000313" key="9">
    <source>
        <dbReference type="Proteomes" id="UP000256645"/>
    </source>
</evidence>
<dbReference type="AlphaFoldDB" id="A0A3D8SEV6"/>
<dbReference type="EMBL" id="PDLM01000002">
    <property type="protein sequence ID" value="RDW84288.1"/>
    <property type="molecule type" value="Genomic_DNA"/>
</dbReference>